<dbReference type="GO" id="GO:0003995">
    <property type="term" value="F:acyl-CoA dehydrogenase activity"/>
    <property type="evidence" value="ECO:0007669"/>
    <property type="project" value="TreeGrafter"/>
</dbReference>
<keyword evidence="9" id="KW-1185">Reference proteome</keyword>
<comment type="caution">
    <text evidence="8">The sequence shown here is derived from an EMBL/GenBank/DDBJ whole genome shotgun (WGS) entry which is preliminary data.</text>
</comment>
<dbReference type="EMBL" id="NEVU01000001">
    <property type="protein sequence ID" value="OZI77845.1"/>
    <property type="molecule type" value="Genomic_DNA"/>
</dbReference>
<keyword evidence="4" id="KW-0274">FAD</keyword>
<feature type="domain" description="Acyl-CoA oxidase/dehydrogenase middle" evidence="6">
    <location>
        <begin position="123"/>
        <end position="219"/>
    </location>
</feature>
<evidence type="ECO:0000259" key="5">
    <source>
        <dbReference type="Pfam" id="PF00441"/>
    </source>
</evidence>
<proteinExistence type="inferred from homology"/>
<dbReference type="InterPro" id="IPR009100">
    <property type="entry name" value="AcylCoA_DH/oxidase_NM_dom_sf"/>
</dbReference>
<dbReference type="Pfam" id="PF02771">
    <property type="entry name" value="Acyl-CoA_dh_N"/>
    <property type="match status" value="1"/>
</dbReference>
<accession>A0A261VUS6</accession>
<reference evidence="9" key="1">
    <citation type="submission" date="2017-05" db="EMBL/GenBank/DDBJ databases">
        <title>Complete and WGS of Bordetella genogroups.</title>
        <authorList>
            <person name="Spilker T."/>
            <person name="Lipuma J."/>
        </authorList>
    </citation>
    <scope>NUCLEOTIDE SEQUENCE [LARGE SCALE GENOMIC DNA]</scope>
    <source>
        <strain evidence="9">AU6712</strain>
    </source>
</reference>
<dbReference type="Proteomes" id="UP000216429">
    <property type="component" value="Unassembled WGS sequence"/>
</dbReference>
<organism evidence="8 9">
    <name type="scientific">Bordetella genomosp. 12</name>
    <dbReference type="NCBI Taxonomy" id="463035"/>
    <lineage>
        <taxon>Bacteria</taxon>
        <taxon>Pseudomonadati</taxon>
        <taxon>Pseudomonadota</taxon>
        <taxon>Betaproteobacteria</taxon>
        <taxon>Burkholderiales</taxon>
        <taxon>Alcaligenaceae</taxon>
        <taxon>Bordetella</taxon>
    </lineage>
</organism>
<dbReference type="InterPro" id="IPR009075">
    <property type="entry name" value="AcylCo_DH/oxidase_C"/>
</dbReference>
<dbReference type="InterPro" id="IPR037069">
    <property type="entry name" value="AcylCoA_DH/ox_N_sf"/>
</dbReference>
<dbReference type="Gene3D" id="2.40.110.10">
    <property type="entry name" value="Butyryl-CoA Dehydrogenase, subunit A, domain 2"/>
    <property type="match status" value="1"/>
</dbReference>
<dbReference type="GO" id="GO:0050660">
    <property type="term" value="F:flavin adenine dinucleotide binding"/>
    <property type="evidence" value="ECO:0007669"/>
    <property type="project" value="InterPro"/>
</dbReference>
<dbReference type="Pfam" id="PF02770">
    <property type="entry name" value="Acyl-CoA_dh_M"/>
    <property type="match status" value="1"/>
</dbReference>
<dbReference type="PANTHER" id="PTHR43884">
    <property type="entry name" value="ACYL-COA DEHYDROGENASE"/>
    <property type="match status" value="1"/>
</dbReference>
<dbReference type="SUPFAM" id="SSF56645">
    <property type="entry name" value="Acyl-CoA dehydrogenase NM domain-like"/>
    <property type="match status" value="1"/>
</dbReference>
<gene>
    <name evidence="8" type="ORF">CAL22_04760</name>
</gene>
<dbReference type="InterPro" id="IPR013786">
    <property type="entry name" value="AcylCoA_DH/ox_N"/>
</dbReference>
<evidence type="ECO:0000256" key="3">
    <source>
        <dbReference type="ARBA" id="ARBA00022630"/>
    </source>
</evidence>
<feature type="domain" description="Acyl-CoA dehydrogenase/oxidase C-terminal" evidence="5">
    <location>
        <begin position="233"/>
        <end position="366"/>
    </location>
</feature>
<evidence type="ECO:0000313" key="9">
    <source>
        <dbReference type="Proteomes" id="UP000216429"/>
    </source>
</evidence>
<name>A0A261VUS6_9BORD</name>
<evidence type="ECO:0000256" key="4">
    <source>
        <dbReference type="ARBA" id="ARBA00022827"/>
    </source>
</evidence>
<feature type="domain" description="Acyl-CoA dehydrogenase/oxidase N-terminal" evidence="7">
    <location>
        <begin position="7"/>
        <end position="119"/>
    </location>
</feature>
<dbReference type="InterPro" id="IPR046373">
    <property type="entry name" value="Acyl-CoA_Oxase/DH_mid-dom_sf"/>
</dbReference>
<keyword evidence="3" id="KW-0285">Flavoprotein</keyword>
<evidence type="ECO:0000256" key="2">
    <source>
        <dbReference type="ARBA" id="ARBA00009347"/>
    </source>
</evidence>
<dbReference type="InterPro" id="IPR006091">
    <property type="entry name" value="Acyl-CoA_Oxase/DH_mid-dom"/>
</dbReference>
<dbReference type="InterPro" id="IPR036250">
    <property type="entry name" value="AcylCo_DH-like_C"/>
</dbReference>
<dbReference type="FunFam" id="1.20.140.10:FF:000012">
    <property type="entry name" value="Acyl-CoA dehydrogenase fadE12"/>
    <property type="match status" value="1"/>
</dbReference>
<evidence type="ECO:0000259" key="7">
    <source>
        <dbReference type="Pfam" id="PF02771"/>
    </source>
</evidence>
<evidence type="ECO:0000313" key="8">
    <source>
        <dbReference type="EMBL" id="OZI77845.1"/>
    </source>
</evidence>
<comment type="cofactor">
    <cofactor evidence="1">
        <name>FAD</name>
        <dbReference type="ChEBI" id="CHEBI:57692"/>
    </cofactor>
</comment>
<comment type="similarity">
    <text evidence="2">Belongs to the acyl-CoA dehydrogenase family.</text>
</comment>
<dbReference type="PIRSF" id="PIRSF016578">
    <property type="entry name" value="HsaA"/>
    <property type="match status" value="1"/>
</dbReference>
<protein>
    <submittedName>
        <fullName evidence="8">Acyl-CoA dehydrogenase</fullName>
    </submittedName>
</protein>
<dbReference type="PANTHER" id="PTHR43884:SF12">
    <property type="entry name" value="ISOVALERYL-COA DEHYDROGENASE, MITOCHONDRIAL-RELATED"/>
    <property type="match status" value="1"/>
</dbReference>
<dbReference type="OrthoDB" id="9769473at2"/>
<dbReference type="RefSeq" id="WP_094810817.1">
    <property type="nucleotide sequence ID" value="NZ_NEVU01000001.1"/>
</dbReference>
<evidence type="ECO:0000259" key="6">
    <source>
        <dbReference type="Pfam" id="PF02770"/>
    </source>
</evidence>
<sequence length="388" mass="42586">MDFALNADQQAIREAVGQTVARFDDDYWLERDREGGFPEDFYRAMADAGWLGIAMPAEYGGAGLGIQEAALMMETVSASGAGLSGASAIHMNVFGLHPVVVHGSAAQKERWLPPIIRGDHKACFGVTEPNTGLNTLKLRTLARRQGDRYVVNGQKIWISTAQVASKILLLARTTPLEEVSEPTRGLSLFYTDLDRSRISVREIEKMGRKAVDSNELFIDGLEVPVADRIGEEGMGFSYILHGLNPERVLLAAEATGLGRAALRRAVGYAAERVVFDRPIGKNQGVQHPLAERWVDLEAAELLYRRAAWLYDQGKPCAAEANAAKFFCAEAGFRACETAVLTHGGMGYAKEYHVERYLREAMLPRIAPVSPQLILCHIAEKVLGLPKSY</sequence>
<dbReference type="AlphaFoldDB" id="A0A261VUS6"/>
<dbReference type="Gene3D" id="1.20.140.10">
    <property type="entry name" value="Butyryl-CoA Dehydrogenase, subunit A, domain 3"/>
    <property type="match status" value="1"/>
</dbReference>
<dbReference type="Pfam" id="PF00441">
    <property type="entry name" value="Acyl-CoA_dh_1"/>
    <property type="match status" value="1"/>
</dbReference>
<dbReference type="Gene3D" id="1.10.540.10">
    <property type="entry name" value="Acyl-CoA dehydrogenase/oxidase, N-terminal domain"/>
    <property type="match status" value="1"/>
</dbReference>
<dbReference type="SUPFAM" id="SSF47203">
    <property type="entry name" value="Acyl-CoA dehydrogenase C-terminal domain-like"/>
    <property type="match status" value="1"/>
</dbReference>
<evidence type="ECO:0000256" key="1">
    <source>
        <dbReference type="ARBA" id="ARBA00001974"/>
    </source>
</evidence>